<evidence type="ECO:0000256" key="1">
    <source>
        <dbReference type="ARBA" id="ARBA00000815"/>
    </source>
</evidence>
<dbReference type="RefSeq" id="WP_012817029.1">
    <property type="nucleotide sequence ID" value="NC_017262.1"/>
</dbReference>
<comment type="catalytic activity">
    <reaction evidence="1 7">
        <text>a ribonucleoside 5'-phosphate + H2O = a ribonucleoside + phosphate</text>
        <dbReference type="Rhea" id="RHEA:12484"/>
        <dbReference type="ChEBI" id="CHEBI:15377"/>
        <dbReference type="ChEBI" id="CHEBI:18254"/>
        <dbReference type="ChEBI" id="CHEBI:43474"/>
        <dbReference type="ChEBI" id="CHEBI:58043"/>
        <dbReference type="EC" id="3.1.3.5"/>
    </reaction>
</comment>
<dbReference type="InterPro" id="IPR030048">
    <property type="entry name" value="SurE"/>
</dbReference>
<feature type="binding site" evidence="7">
    <location>
        <position position="9"/>
    </location>
    <ligand>
        <name>a divalent metal cation</name>
        <dbReference type="ChEBI" id="CHEBI:60240"/>
    </ligand>
</feature>
<dbReference type="PANTHER" id="PTHR30457">
    <property type="entry name" value="5'-NUCLEOTIDASE SURE"/>
    <property type="match status" value="1"/>
</dbReference>
<evidence type="ECO:0000256" key="5">
    <source>
        <dbReference type="ARBA" id="ARBA00022741"/>
    </source>
</evidence>
<dbReference type="GO" id="GO:0000166">
    <property type="term" value="F:nucleotide binding"/>
    <property type="evidence" value="ECO:0007669"/>
    <property type="project" value="UniProtKB-KW"/>
</dbReference>
<dbReference type="eggNOG" id="COG0496">
    <property type="taxonomic scope" value="Bacteria"/>
</dbReference>
<evidence type="ECO:0000313" key="10">
    <source>
        <dbReference type="Proteomes" id="UP000001494"/>
    </source>
</evidence>
<dbReference type="GO" id="GO:0004309">
    <property type="term" value="F:exopolyphosphatase activity"/>
    <property type="evidence" value="ECO:0007669"/>
    <property type="project" value="TreeGrafter"/>
</dbReference>
<dbReference type="NCBIfam" id="NF001490">
    <property type="entry name" value="PRK00346.1-4"/>
    <property type="match status" value="1"/>
</dbReference>
<keyword evidence="5 7" id="KW-0547">Nucleotide-binding</keyword>
<keyword evidence="3 7" id="KW-0963">Cytoplasm</keyword>
<evidence type="ECO:0000256" key="2">
    <source>
        <dbReference type="ARBA" id="ARBA00011062"/>
    </source>
</evidence>
<organism evidence="9 10">
    <name type="scientific">Zymomonas mobilis subsp. mobilis (strain ATCC 10988 / DSM 424 / LMG 404 / NCIMB 8938 / NRRL B-806 / ZM1)</name>
    <dbReference type="NCBI Taxonomy" id="555217"/>
    <lineage>
        <taxon>Bacteria</taxon>
        <taxon>Pseudomonadati</taxon>
        <taxon>Pseudomonadota</taxon>
        <taxon>Alphaproteobacteria</taxon>
        <taxon>Sphingomonadales</taxon>
        <taxon>Zymomonadaceae</taxon>
        <taxon>Zymomonas</taxon>
    </lineage>
</organism>
<gene>
    <name evidence="7" type="primary">surE</name>
    <name evidence="9" type="ordered locus">Zmob_0322</name>
</gene>
<evidence type="ECO:0000256" key="6">
    <source>
        <dbReference type="ARBA" id="ARBA00022801"/>
    </source>
</evidence>
<accession>A0A0H3G0G0</accession>
<dbReference type="GO" id="GO:0008254">
    <property type="term" value="F:3'-nucleotidase activity"/>
    <property type="evidence" value="ECO:0007669"/>
    <property type="project" value="TreeGrafter"/>
</dbReference>
<evidence type="ECO:0000256" key="3">
    <source>
        <dbReference type="ARBA" id="ARBA00022490"/>
    </source>
</evidence>
<dbReference type="HOGENOM" id="CLU_045192_1_2_5"/>
<dbReference type="InterPro" id="IPR002828">
    <property type="entry name" value="SurE-like_Pase/nucleotidase"/>
</dbReference>
<dbReference type="HAMAP" id="MF_00060">
    <property type="entry name" value="SurE"/>
    <property type="match status" value="1"/>
</dbReference>
<evidence type="ECO:0000259" key="8">
    <source>
        <dbReference type="Pfam" id="PF01975"/>
    </source>
</evidence>
<comment type="subcellular location">
    <subcellularLocation>
        <location evidence="7">Cytoplasm</location>
    </subcellularLocation>
</comment>
<keyword evidence="4 7" id="KW-0479">Metal-binding</keyword>
<dbReference type="EMBL" id="CP002850">
    <property type="protein sequence ID" value="AEH62172.1"/>
    <property type="molecule type" value="Genomic_DNA"/>
</dbReference>
<evidence type="ECO:0000256" key="7">
    <source>
        <dbReference type="HAMAP-Rule" id="MF_00060"/>
    </source>
</evidence>
<feature type="binding site" evidence="7">
    <location>
        <position position="93"/>
    </location>
    <ligand>
        <name>a divalent metal cation</name>
        <dbReference type="ChEBI" id="CHEBI:60240"/>
    </ligand>
</feature>
<feature type="domain" description="Survival protein SurE-like phosphatase/nucleotidase" evidence="8">
    <location>
        <begin position="3"/>
        <end position="190"/>
    </location>
</feature>
<comment type="similarity">
    <text evidence="2 7">Belongs to the SurE nucleotidase family.</text>
</comment>
<dbReference type="EC" id="3.1.3.5" evidence="7"/>
<feature type="binding site" evidence="7">
    <location>
        <position position="8"/>
    </location>
    <ligand>
        <name>a divalent metal cation</name>
        <dbReference type="ChEBI" id="CHEBI:60240"/>
    </ligand>
</feature>
<dbReference type="KEGG" id="zmm:Zmob_0322"/>
<dbReference type="GO" id="GO:0046872">
    <property type="term" value="F:metal ion binding"/>
    <property type="evidence" value="ECO:0007669"/>
    <property type="project" value="UniProtKB-UniRule"/>
</dbReference>
<dbReference type="Pfam" id="PF01975">
    <property type="entry name" value="SurE"/>
    <property type="match status" value="1"/>
</dbReference>
<dbReference type="Proteomes" id="UP000001494">
    <property type="component" value="Chromosome"/>
</dbReference>
<dbReference type="SUPFAM" id="SSF64167">
    <property type="entry name" value="SurE-like"/>
    <property type="match status" value="1"/>
</dbReference>
<feature type="binding site" evidence="7">
    <location>
        <position position="40"/>
    </location>
    <ligand>
        <name>a divalent metal cation</name>
        <dbReference type="ChEBI" id="CHEBI:60240"/>
    </ligand>
</feature>
<comment type="cofactor">
    <cofactor evidence="7">
        <name>a divalent metal cation</name>
        <dbReference type="ChEBI" id="CHEBI:60240"/>
    </cofactor>
    <text evidence="7">Binds 1 divalent metal cation per subunit.</text>
</comment>
<dbReference type="GO" id="GO:0005737">
    <property type="term" value="C:cytoplasm"/>
    <property type="evidence" value="ECO:0007669"/>
    <property type="project" value="UniProtKB-SubCell"/>
</dbReference>
<evidence type="ECO:0000256" key="4">
    <source>
        <dbReference type="ARBA" id="ARBA00022723"/>
    </source>
</evidence>
<dbReference type="OrthoDB" id="9780815at2"/>
<proteinExistence type="inferred from homology"/>
<comment type="function">
    <text evidence="7">Nucleotidase that shows phosphatase activity on nucleoside 5'-monophosphates.</text>
</comment>
<reference evidence="9 10" key="1">
    <citation type="journal article" date="2011" name="J. Bacteriol.">
        <title>Genome sequence of the ethanol-producing Zymomonas mobilis subsp. mobilis lectotype strain ATCC 10988.</title>
        <authorList>
            <person name="Pappas K.M."/>
            <person name="Kouvelis V.N."/>
            <person name="Saunders E."/>
            <person name="Brettin T.S."/>
            <person name="Bruce D."/>
            <person name="Detter C."/>
            <person name="Balakireva M."/>
            <person name="Han C.S."/>
            <person name="Savvakis G."/>
            <person name="Kyrpides N.C."/>
            <person name="Typas M.A."/>
        </authorList>
    </citation>
    <scope>NUCLEOTIDE SEQUENCE [LARGE SCALE GENOMIC DNA]</scope>
    <source>
        <strain evidence="10">ATCC 10988 / DSM 424 / CCUG 17860 / LMG 404 / NCIMB 8938 / NRRL B-806 / ZM1</strain>
    </source>
</reference>
<dbReference type="GO" id="GO:0008253">
    <property type="term" value="F:5'-nucleotidase activity"/>
    <property type="evidence" value="ECO:0007669"/>
    <property type="project" value="UniProtKB-UniRule"/>
</dbReference>
<sequence length="255" mass="27739" precursor="true">MRILITNDDGIAAQGIKILEEIAHKISDDVTVVAPDKERSGMAHSLTLSLPSRLYKHDDRHYSVSGTPSDSVVMGIKEIMKDNPPDLVLSGINHGANLAEDVTYSGTVSAAMEGAIAGIRSIGLSQVYSPDFKNGALSFDTAVSWGEKVIRQLIDSTLPNRTFYNVNFPACENDDVKGIRVVAQGHRDYGRLNIEKGVDPRGKDWYWLALGEAISKDNLNGDLDLSYQNYVTVTPLAPNLTDVASLQPLTDILAK</sequence>
<dbReference type="InterPro" id="IPR036523">
    <property type="entry name" value="SurE-like_sf"/>
</dbReference>
<dbReference type="PANTHER" id="PTHR30457:SF12">
    <property type="entry name" value="5'_3'-NUCLEOTIDASE SURE"/>
    <property type="match status" value="1"/>
</dbReference>
<protein>
    <recommendedName>
        <fullName evidence="7">5'-nucleotidase SurE</fullName>
        <ecNumber evidence="7">3.1.3.5</ecNumber>
    </recommendedName>
    <alternativeName>
        <fullName evidence="7">Nucleoside 5'-monophosphate phosphohydrolase</fullName>
    </alternativeName>
</protein>
<evidence type="ECO:0000313" key="9">
    <source>
        <dbReference type="EMBL" id="AEH62172.1"/>
    </source>
</evidence>
<dbReference type="AlphaFoldDB" id="A0A0H3G0G0"/>
<dbReference type="Gene3D" id="3.40.1210.10">
    <property type="entry name" value="Survival protein SurE-like phosphatase/nucleotidase"/>
    <property type="match status" value="1"/>
</dbReference>
<keyword evidence="6 7" id="KW-0378">Hydrolase</keyword>
<dbReference type="NCBIfam" id="TIGR00087">
    <property type="entry name" value="surE"/>
    <property type="match status" value="1"/>
</dbReference>
<name>A0A0H3G0G0_ZYMMA</name>